<evidence type="ECO:0000256" key="16">
    <source>
        <dbReference type="ARBA" id="ARBA00023136"/>
    </source>
</evidence>
<keyword evidence="9" id="KW-0479">Metal-binding</keyword>
<dbReference type="InterPro" id="IPR036854">
    <property type="entry name" value="Photo_II_D1/D2_sf"/>
</dbReference>
<dbReference type="STRING" id="4113.M0ZPB0"/>
<keyword evidence="14" id="KW-0157">Chromophore</keyword>
<evidence type="ECO:0000256" key="1">
    <source>
        <dbReference type="ARBA" id="ARBA00004446"/>
    </source>
</evidence>
<dbReference type="AlphaFoldDB" id="M0ZPB0"/>
<evidence type="ECO:0000256" key="13">
    <source>
        <dbReference type="ARBA" id="ARBA00022990"/>
    </source>
</evidence>
<proteinExistence type="inferred from homology"/>
<evidence type="ECO:0000256" key="9">
    <source>
        <dbReference type="ARBA" id="ARBA00022723"/>
    </source>
</evidence>
<comment type="similarity">
    <text evidence="2">Belongs to the reaction center PufL/M/PsbA/D family.</text>
</comment>
<evidence type="ECO:0000256" key="10">
    <source>
        <dbReference type="ARBA" id="ARBA00022842"/>
    </source>
</evidence>
<evidence type="ECO:0000313" key="19">
    <source>
        <dbReference type="Proteomes" id="UP000011115"/>
    </source>
</evidence>
<evidence type="ECO:0000256" key="5">
    <source>
        <dbReference type="ARBA" id="ARBA00022531"/>
    </source>
</evidence>
<keyword evidence="13" id="KW-0007">Acetylation</keyword>
<keyword evidence="15" id="KW-0408">Iron</keyword>
<protein>
    <submittedName>
        <fullName evidence="18">Photosystem Q(B) protein</fullName>
    </submittedName>
</protein>
<keyword evidence="16" id="KW-0472">Membrane</keyword>
<organism evidence="18 19">
    <name type="scientific">Solanum tuberosum</name>
    <name type="common">Potato</name>
    <dbReference type="NCBI Taxonomy" id="4113"/>
    <lineage>
        <taxon>Eukaryota</taxon>
        <taxon>Viridiplantae</taxon>
        <taxon>Streptophyta</taxon>
        <taxon>Embryophyta</taxon>
        <taxon>Tracheophyta</taxon>
        <taxon>Spermatophyta</taxon>
        <taxon>Magnoliopsida</taxon>
        <taxon>eudicotyledons</taxon>
        <taxon>Gunneridae</taxon>
        <taxon>Pentapetalae</taxon>
        <taxon>asterids</taxon>
        <taxon>lamiids</taxon>
        <taxon>Solanales</taxon>
        <taxon>Solanaceae</taxon>
        <taxon>Solanoideae</taxon>
        <taxon>Solaneae</taxon>
        <taxon>Solanum</taxon>
    </lineage>
</organism>
<dbReference type="SUPFAM" id="SSF81483">
    <property type="entry name" value="Bacterial photosystem II reaction centre, L and M subunits"/>
    <property type="match status" value="1"/>
</dbReference>
<name>M0ZPB0_SOLTU</name>
<keyword evidence="11" id="KW-0249">Electron transport</keyword>
<evidence type="ECO:0000256" key="2">
    <source>
        <dbReference type="ARBA" id="ARBA00008204"/>
    </source>
</evidence>
<evidence type="ECO:0000256" key="11">
    <source>
        <dbReference type="ARBA" id="ARBA00022982"/>
    </source>
</evidence>
<evidence type="ECO:0000256" key="4">
    <source>
        <dbReference type="ARBA" id="ARBA00022494"/>
    </source>
</evidence>
<evidence type="ECO:0000313" key="18">
    <source>
        <dbReference type="EnsemblPlants" id="PGSC0003DMT400004989"/>
    </source>
</evidence>
<dbReference type="InterPro" id="IPR000484">
    <property type="entry name" value="Photo_RC_L/M"/>
</dbReference>
<keyword evidence="4" id="KW-0148">Chlorophyll</keyword>
<sequence>MEKLKNVCMLLVVQILGVILLVEFREVDIRCLRRFYLYLIEVENRFPARDKLNSDPNELIVLYSLLAIACYMGREWELSSRLDMRPWIVVAYSAIVAT</sequence>
<evidence type="ECO:0000256" key="3">
    <source>
        <dbReference type="ARBA" id="ARBA00022448"/>
    </source>
</evidence>
<dbReference type="Gramene" id="PGSC0003DMT400004989">
    <property type="protein sequence ID" value="PGSC0003DMT400004989"/>
    <property type="gene ID" value="PGSC0003DMG400001972"/>
</dbReference>
<dbReference type="PaxDb" id="4113-PGSC0003DMT400004989"/>
<dbReference type="EnsemblPlants" id="PGSC0003DMT400004989">
    <property type="protein sequence ID" value="PGSC0003DMT400004989"/>
    <property type="gene ID" value="PGSC0003DMG400001972"/>
</dbReference>
<keyword evidence="5" id="KW-0602">Photosynthesis</keyword>
<reference evidence="19" key="1">
    <citation type="journal article" date="2011" name="Nature">
        <title>Genome sequence and analysis of the tuber crop potato.</title>
        <authorList>
            <consortium name="The Potato Genome Sequencing Consortium"/>
        </authorList>
    </citation>
    <scope>NUCLEOTIDE SEQUENCE [LARGE SCALE GENOMIC DNA]</scope>
    <source>
        <strain evidence="19">cv. DM1-3 516 R44</strain>
    </source>
</reference>
<dbReference type="GO" id="GO:0009772">
    <property type="term" value="P:photosynthetic electron transport in photosystem II"/>
    <property type="evidence" value="ECO:0007669"/>
    <property type="project" value="InterPro"/>
</dbReference>
<dbReference type="HOGENOM" id="CLU_2337696_0_0_1"/>
<dbReference type="InParanoid" id="M0ZPB0"/>
<keyword evidence="7" id="KW-0934">Plastid</keyword>
<reference evidence="18" key="2">
    <citation type="submission" date="2015-06" db="UniProtKB">
        <authorList>
            <consortium name="EnsemblPlants"/>
        </authorList>
    </citation>
    <scope>IDENTIFICATION</scope>
    <source>
        <strain evidence="18">DM1-3 516 R44</strain>
    </source>
</reference>
<keyword evidence="8" id="KW-0812">Transmembrane</keyword>
<keyword evidence="19" id="KW-1185">Reference proteome</keyword>
<keyword evidence="3" id="KW-0813">Transport</keyword>
<dbReference type="Gene3D" id="1.20.85.10">
    <property type="entry name" value="Photosystem II protein D1-like"/>
    <property type="match status" value="1"/>
</dbReference>
<accession>M0ZPB0</accession>
<dbReference type="GO" id="GO:0016168">
    <property type="term" value="F:chlorophyll binding"/>
    <property type="evidence" value="ECO:0007669"/>
    <property type="project" value="UniProtKB-KW"/>
</dbReference>
<dbReference type="GO" id="GO:0042170">
    <property type="term" value="C:plastid membrane"/>
    <property type="evidence" value="ECO:0007669"/>
    <property type="project" value="UniProtKB-SubCell"/>
</dbReference>
<dbReference type="Proteomes" id="UP000011115">
    <property type="component" value="Unassembled WGS sequence"/>
</dbReference>
<evidence type="ECO:0000256" key="8">
    <source>
        <dbReference type="ARBA" id="ARBA00022692"/>
    </source>
</evidence>
<evidence type="ECO:0000256" key="12">
    <source>
        <dbReference type="ARBA" id="ARBA00022989"/>
    </source>
</evidence>
<dbReference type="GO" id="GO:0046872">
    <property type="term" value="F:metal ion binding"/>
    <property type="evidence" value="ECO:0007669"/>
    <property type="project" value="UniProtKB-KW"/>
</dbReference>
<evidence type="ECO:0000256" key="15">
    <source>
        <dbReference type="ARBA" id="ARBA00023004"/>
    </source>
</evidence>
<keyword evidence="12" id="KW-1133">Transmembrane helix</keyword>
<dbReference type="GO" id="GO:0009523">
    <property type="term" value="C:photosystem II"/>
    <property type="evidence" value="ECO:0007669"/>
    <property type="project" value="UniProtKB-KW"/>
</dbReference>
<keyword evidence="6" id="KW-0597">Phosphoprotein</keyword>
<keyword evidence="17" id="KW-0604">Photosystem II</keyword>
<evidence type="ECO:0000256" key="14">
    <source>
        <dbReference type="ARBA" id="ARBA00022991"/>
    </source>
</evidence>
<comment type="subcellular location">
    <subcellularLocation>
        <location evidence="1">Plastid membrane</location>
        <topology evidence="1">Multi-pass membrane protein</topology>
    </subcellularLocation>
</comment>
<evidence type="ECO:0000256" key="6">
    <source>
        <dbReference type="ARBA" id="ARBA00022553"/>
    </source>
</evidence>
<keyword evidence="10" id="KW-0460">Magnesium</keyword>
<evidence type="ECO:0000256" key="7">
    <source>
        <dbReference type="ARBA" id="ARBA00022640"/>
    </source>
</evidence>
<dbReference type="Pfam" id="PF00124">
    <property type="entry name" value="Photo_RC"/>
    <property type="match status" value="1"/>
</dbReference>
<evidence type="ECO:0000256" key="17">
    <source>
        <dbReference type="ARBA" id="ARBA00023276"/>
    </source>
</evidence>